<accession>A0ACC2JPU0</accession>
<name>A0ACC2JPU0_9PEZI</name>
<protein>
    <submittedName>
        <fullName evidence="1">Uncharacterized protein</fullName>
    </submittedName>
</protein>
<sequence>MARGSSFILFASYAFDWALLVVLAVLGYIFNNLSPNHHAFSVVDLSISYPFHTDTVSIGVAALVAGVAPVVIILIVTLIFVPGPTVPKGTPQSLVWKRRLWELHASWLGLAVSLAAAWFATNGLKQLFGKPRPNMLSRCNPDADNIAAYVVGGVLTAVSDGRLVTSAICTNQDKAVVDEGFRSFPSGHTTISAAGLIYLTLLLASKLGAGIPFLHPHKFTEDETHVSAFPSRTNYQNISSPIPLEAPRATQAQESGTGYDRMIQGENIIATRTQAATPPLYLIIITLLPAGTAVFIATSRWYDFQHHGFDILVSFIFGTLFAYFSFRYYHLPIGRGAGWAWGPRSRSRAFFAGIGSPNYAADRLTTNEALV</sequence>
<proteinExistence type="predicted"/>
<keyword evidence="2" id="KW-1185">Reference proteome</keyword>
<evidence type="ECO:0000313" key="1">
    <source>
        <dbReference type="EMBL" id="KAJ8129510.1"/>
    </source>
</evidence>
<comment type="caution">
    <text evidence="1">The sequence shown here is derived from an EMBL/GenBank/DDBJ whole genome shotgun (WGS) entry which is preliminary data.</text>
</comment>
<dbReference type="Proteomes" id="UP001153332">
    <property type="component" value="Unassembled WGS sequence"/>
</dbReference>
<gene>
    <name evidence="1" type="ORF">O1611_g4120</name>
</gene>
<evidence type="ECO:0000313" key="2">
    <source>
        <dbReference type="Proteomes" id="UP001153332"/>
    </source>
</evidence>
<reference evidence="1" key="1">
    <citation type="submission" date="2022-12" db="EMBL/GenBank/DDBJ databases">
        <title>Genome Sequence of Lasiodiplodia mahajangana.</title>
        <authorList>
            <person name="Buettner E."/>
        </authorList>
    </citation>
    <scope>NUCLEOTIDE SEQUENCE</scope>
    <source>
        <strain evidence="1">VT137</strain>
    </source>
</reference>
<organism evidence="1 2">
    <name type="scientific">Lasiodiplodia mahajangana</name>
    <dbReference type="NCBI Taxonomy" id="1108764"/>
    <lineage>
        <taxon>Eukaryota</taxon>
        <taxon>Fungi</taxon>
        <taxon>Dikarya</taxon>
        <taxon>Ascomycota</taxon>
        <taxon>Pezizomycotina</taxon>
        <taxon>Dothideomycetes</taxon>
        <taxon>Dothideomycetes incertae sedis</taxon>
        <taxon>Botryosphaeriales</taxon>
        <taxon>Botryosphaeriaceae</taxon>
        <taxon>Lasiodiplodia</taxon>
    </lineage>
</organism>
<dbReference type="EMBL" id="JAPUUL010000741">
    <property type="protein sequence ID" value="KAJ8129510.1"/>
    <property type="molecule type" value="Genomic_DNA"/>
</dbReference>